<reference evidence="1" key="1">
    <citation type="submission" date="2014-11" db="EMBL/GenBank/DDBJ databases">
        <authorList>
            <person name="Amaro Gonzalez C."/>
        </authorList>
    </citation>
    <scope>NUCLEOTIDE SEQUENCE</scope>
</reference>
<reference evidence="1" key="2">
    <citation type="journal article" date="2015" name="Fish Shellfish Immunol.">
        <title>Early steps in the European eel (Anguilla anguilla)-Vibrio vulnificus interaction in the gills: Role of the RtxA13 toxin.</title>
        <authorList>
            <person name="Callol A."/>
            <person name="Pajuelo D."/>
            <person name="Ebbesson L."/>
            <person name="Teles M."/>
            <person name="MacKenzie S."/>
            <person name="Amaro C."/>
        </authorList>
    </citation>
    <scope>NUCLEOTIDE SEQUENCE</scope>
</reference>
<proteinExistence type="predicted"/>
<sequence length="47" mass="5517">MNNTKHMENQWPVTSLIYKCWPHSAKLGVCFLQNHPRGILQLPSNHF</sequence>
<dbReference type="AlphaFoldDB" id="A0A0E9TA04"/>
<protein>
    <submittedName>
        <fullName evidence="1">Uncharacterized protein</fullName>
    </submittedName>
</protein>
<accession>A0A0E9TA04</accession>
<dbReference type="EMBL" id="GBXM01059014">
    <property type="protein sequence ID" value="JAH49563.1"/>
    <property type="molecule type" value="Transcribed_RNA"/>
</dbReference>
<organism evidence="1">
    <name type="scientific">Anguilla anguilla</name>
    <name type="common">European freshwater eel</name>
    <name type="synonym">Muraena anguilla</name>
    <dbReference type="NCBI Taxonomy" id="7936"/>
    <lineage>
        <taxon>Eukaryota</taxon>
        <taxon>Metazoa</taxon>
        <taxon>Chordata</taxon>
        <taxon>Craniata</taxon>
        <taxon>Vertebrata</taxon>
        <taxon>Euteleostomi</taxon>
        <taxon>Actinopterygii</taxon>
        <taxon>Neopterygii</taxon>
        <taxon>Teleostei</taxon>
        <taxon>Anguilliformes</taxon>
        <taxon>Anguillidae</taxon>
        <taxon>Anguilla</taxon>
    </lineage>
</organism>
<name>A0A0E9TA04_ANGAN</name>
<evidence type="ECO:0000313" key="1">
    <source>
        <dbReference type="EMBL" id="JAH49563.1"/>
    </source>
</evidence>